<evidence type="ECO:0000313" key="1">
    <source>
        <dbReference type="EMBL" id="CAK9308863.1"/>
    </source>
</evidence>
<evidence type="ECO:0000313" key="2">
    <source>
        <dbReference type="Proteomes" id="UP001642487"/>
    </source>
</evidence>
<proteinExistence type="predicted"/>
<protein>
    <submittedName>
        <fullName evidence="1">Uncharacterized protein</fullName>
    </submittedName>
</protein>
<name>A0ABP0XL25_9ROSI</name>
<reference evidence="1 2" key="1">
    <citation type="submission" date="2024-03" db="EMBL/GenBank/DDBJ databases">
        <authorList>
            <person name="Gkanogiannis A."/>
            <person name="Becerra Lopez-Lavalle L."/>
        </authorList>
    </citation>
    <scope>NUCLEOTIDE SEQUENCE [LARGE SCALE GENOMIC DNA]</scope>
</reference>
<accession>A0ABP0XL25</accession>
<keyword evidence="2" id="KW-1185">Reference proteome</keyword>
<gene>
    <name evidence="1" type="ORF">CITCOLO1_LOCUS383</name>
</gene>
<dbReference type="EMBL" id="OZ021735">
    <property type="protein sequence ID" value="CAK9308863.1"/>
    <property type="molecule type" value="Genomic_DNA"/>
</dbReference>
<dbReference type="Proteomes" id="UP001642487">
    <property type="component" value="Chromosome 1"/>
</dbReference>
<sequence>MIMSQSQDRMCMSETCCAMRLWHLIFIMGHSEASTRQLWTFCSKWMKATEELLKHSPTKLPGNQEARARRNWKF</sequence>
<organism evidence="1 2">
    <name type="scientific">Citrullus colocynthis</name>
    <name type="common">colocynth</name>
    <dbReference type="NCBI Taxonomy" id="252529"/>
    <lineage>
        <taxon>Eukaryota</taxon>
        <taxon>Viridiplantae</taxon>
        <taxon>Streptophyta</taxon>
        <taxon>Embryophyta</taxon>
        <taxon>Tracheophyta</taxon>
        <taxon>Spermatophyta</taxon>
        <taxon>Magnoliopsida</taxon>
        <taxon>eudicotyledons</taxon>
        <taxon>Gunneridae</taxon>
        <taxon>Pentapetalae</taxon>
        <taxon>rosids</taxon>
        <taxon>fabids</taxon>
        <taxon>Cucurbitales</taxon>
        <taxon>Cucurbitaceae</taxon>
        <taxon>Benincaseae</taxon>
        <taxon>Citrullus</taxon>
    </lineage>
</organism>